<organism evidence="1 2">
    <name type="scientific">Oceanisphaera sediminis</name>
    <dbReference type="NCBI Taxonomy" id="981381"/>
    <lineage>
        <taxon>Bacteria</taxon>
        <taxon>Pseudomonadati</taxon>
        <taxon>Pseudomonadota</taxon>
        <taxon>Gammaproteobacteria</taxon>
        <taxon>Aeromonadales</taxon>
        <taxon>Aeromonadaceae</taxon>
        <taxon>Oceanisphaera</taxon>
    </lineage>
</organism>
<keyword evidence="2" id="KW-1185">Reference proteome</keyword>
<protein>
    <submittedName>
        <fullName evidence="1">HopJ type III effector protein</fullName>
    </submittedName>
</protein>
<dbReference type="Pfam" id="PF08888">
    <property type="entry name" value="HopJ"/>
    <property type="match status" value="1"/>
</dbReference>
<sequence>MTLNELQQKLQNNPETIEFADTMAIIEQLYDFTPAAFTNGDVSNDAGQNSGSCKLFAFARLQGLNEQQTLDCFGSFYRNDVLGNPDGEDHQNIRNFINTGWSGVEFATQPLTPKA</sequence>
<dbReference type="Gene3D" id="3.20.160.10">
    <property type="entry name" value="vpa0580 domain like"/>
    <property type="match status" value="1"/>
</dbReference>
<dbReference type="RefSeq" id="WP_344964817.1">
    <property type="nucleotide sequence ID" value="NZ_BAABDS010000033.1"/>
</dbReference>
<accession>A0ABP7E2S8</accession>
<gene>
    <name evidence="1" type="ORF">GCM10022421_21070</name>
</gene>
<dbReference type="InterPro" id="IPR014984">
    <property type="entry name" value="HopJ"/>
</dbReference>
<comment type="caution">
    <text evidence="1">The sequence shown here is derived from an EMBL/GenBank/DDBJ whole genome shotgun (WGS) entry which is preliminary data.</text>
</comment>
<dbReference type="EMBL" id="BAABDS010000033">
    <property type="protein sequence ID" value="GAA3713515.1"/>
    <property type="molecule type" value="Genomic_DNA"/>
</dbReference>
<evidence type="ECO:0000313" key="2">
    <source>
        <dbReference type="Proteomes" id="UP001501479"/>
    </source>
</evidence>
<evidence type="ECO:0000313" key="1">
    <source>
        <dbReference type="EMBL" id="GAA3713515.1"/>
    </source>
</evidence>
<dbReference type="InterPro" id="IPR038604">
    <property type="entry name" value="HopJ_sf"/>
</dbReference>
<reference evidence="2" key="1">
    <citation type="journal article" date="2019" name="Int. J. Syst. Evol. Microbiol.">
        <title>The Global Catalogue of Microorganisms (GCM) 10K type strain sequencing project: providing services to taxonomists for standard genome sequencing and annotation.</title>
        <authorList>
            <consortium name="The Broad Institute Genomics Platform"/>
            <consortium name="The Broad Institute Genome Sequencing Center for Infectious Disease"/>
            <person name="Wu L."/>
            <person name="Ma J."/>
        </authorList>
    </citation>
    <scope>NUCLEOTIDE SEQUENCE [LARGE SCALE GENOMIC DNA]</scope>
    <source>
        <strain evidence="2">JCM 17329</strain>
    </source>
</reference>
<proteinExistence type="predicted"/>
<name>A0ABP7E2S8_9GAMM</name>
<dbReference type="Proteomes" id="UP001501479">
    <property type="component" value="Unassembled WGS sequence"/>
</dbReference>